<dbReference type="InterPro" id="IPR016032">
    <property type="entry name" value="Sig_transdc_resp-reg_C-effctor"/>
</dbReference>
<dbReference type="GO" id="GO:0032993">
    <property type="term" value="C:protein-DNA complex"/>
    <property type="evidence" value="ECO:0007669"/>
    <property type="project" value="TreeGrafter"/>
</dbReference>
<dbReference type="Proteomes" id="UP000289166">
    <property type="component" value="Unassembled WGS sequence"/>
</dbReference>
<dbReference type="GO" id="GO:0000156">
    <property type="term" value="F:phosphorelay response regulator activity"/>
    <property type="evidence" value="ECO:0007669"/>
    <property type="project" value="TreeGrafter"/>
</dbReference>
<sequence>MYYMAKKLIYIVEDEMHIQELIRFNLEENGYEVDCFESGEAMLDVVGRKRPDLFVLDIMLPGIDGFEICRRIKENYELKKIPIIMLTAKNDELDRVLGLELGADDYISKPFSVREFIARVKVVFRRQADTAENTSKTINVGKISIDFERREVYKDGQIIEMTFKEYELLKLLIINKGKVLSREMLLEKVWGYDFFGETRTVDVHIRYLRQKIEDDNNNPAYIETVRGIGYRFSDKEDQE</sequence>
<dbReference type="PROSITE" id="PS51755">
    <property type="entry name" value="OMPR_PHOB"/>
    <property type="match status" value="1"/>
</dbReference>
<dbReference type="OrthoDB" id="9802426at2"/>
<dbReference type="InterPro" id="IPR039420">
    <property type="entry name" value="WalR-like"/>
</dbReference>
<dbReference type="GO" id="GO:0000976">
    <property type="term" value="F:transcription cis-regulatory region binding"/>
    <property type="evidence" value="ECO:0007669"/>
    <property type="project" value="TreeGrafter"/>
</dbReference>
<evidence type="ECO:0000256" key="5">
    <source>
        <dbReference type="ARBA" id="ARBA00023125"/>
    </source>
</evidence>
<dbReference type="Pfam" id="PF00486">
    <property type="entry name" value="Trans_reg_C"/>
    <property type="match status" value="1"/>
</dbReference>
<evidence type="ECO:0000256" key="1">
    <source>
        <dbReference type="ARBA" id="ARBA00018672"/>
    </source>
</evidence>
<dbReference type="SMART" id="SM00448">
    <property type="entry name" value="REC"/>
    <property type="match status" value="1"/>
</dbReference>
<dbReference type="Gene3D" id="1.10.10.10">
    <property type="entry name" value="Winged helix-like DNA-binding domain superfamily/Winged helix DNA-binding domain"/>
    <property type="match status" value="1"/>
</dbReference>
<organism evidence="12 13">
    <name type="scientific">Acetivibrio mesophilus</name>
    <dbReference type="NCBI Taxonomy" id="2487273"/>
    <lineage>
        <taxon>Bacteria</taxon>
        <taxon>Bacillati</taxon>
        <taxon>Bacillota</taxon>
        <taxon>Clostridia</taxon>
        <taxon>Eubacteriales</taxon>
        <taxon>Oscillospiraceae</taxon>
        <taxon>Acetivibrio</taxon>
    </lineage>
</organism>
<feature type="domain" description="OmpR/PhoB-type" evidence="11">
    <location>
        <begin position="135"/>
        <end position="234"/>
    </location>
</feature>
<comment type="function">
    <text evidence="7">May play the central regulatory role in sporulation. It may be an element of the effector pathway responsible for the activation of sporulation genes in response to nutritional stress. Spo0A may act in concert with spo0H (a sigma factor) to control the expression of some genes that are critical to the sporulation process.</text>
</comment>
<dbReference type="InterPro" id="IPR001789">
    <property type="entry name" value="Sig_transdc_resp-reg_receiver"/>
</dbReference>
<evidence type="ECO:0000256" key="6">
    <source>
        <dbReference type="ARBA" id="ARBA00023163"/>
    </source>
</evidence>
<dbReference type="InterPro" id="IPR001867">
    <property type="entry name" value="OmpR/PhoB-type_DNA-bd"/>
</dbReference>
<dbReference type="CDD" id="cd00383">
    <property type="entry name" value="trans_reg_C"/>
    <property type="match status" value="1"/>
</dbReference>
<keyword evidence="13" id="KW-1185">Reference proteome</keyword>
<keyword evidence="5 9" id="KW-0238">DNA-binding</keyword>
<name>A0A4V1K2M3_9FIRM</name>
<evidence type="ECO:0000256" key="3">
    <source>
        <dbReference type="ARBA" id="ARBA00023012"/>
    </source>
</evidence>
<dbReference type="FunFam" id="3.40.50.2300:FF:000001">
    <property type="entry name" value="DNA-binding response regulator PhoB"/>
    <property type="match status" value="1"/>
</dbReference>
<dbReference type="SMART" id="SM00862">
    <property type="entry name" value="Trans_reg_C"/>
    <property type="match status" value="1"/>
</dbReference>
<feature type="domain" description="Response regulatory" evidence="10">
    <location>
        <begin position="8"/>
        <end position="124"/>
    </location>
</feature>
<keyword evidence="6" id="KW-0804">Transcription</keyword>
<proteinExistence type="predicted"/>
<feature type="modified residue" description="4-aspartylphosphate" evidence="8">
    <location>
        <position position="57"/>
    </location>
</feature>
<dbReference type="FunFam" id="1.10.10.10:FF:000018">
    <property type="entry name" value="DNA-binding response regulator ResD"/>
    <property type="match status" value="1"/>
</dbReference>
<keyword evidence="4" id="KW-0805">Transcription regulation</keyword>
<keyword evidence="2 8" id="KW-0597">Phosphoprotein</keyword>
<evidence type="ECO:0000256" key="4">
    <source>
        <dbReference type="ARBA" id="ARBA00023015"/>
    </source>
</evidence>
<keyword evidence="3" id="KW-0902">Two-component regulatory system</keyword>
<dbReference type="GO" id="GO:0006355">
    <property type="term" value="P:regulation of DNA-templated transcription"/>
    <property type="evidence" value="ECO:0007669"/>
    <property type="project" value="InterPro"/>
</dbReference>
<evidence type="ECO:0000256" key="2">
    <source>
        <dbReference type="ARBA" id="ARBA00022553"/>
    </source>
</evidence>
<dbReference type="Gene3D" id="3.40.50.2300">
    <property type="match status" value="1"/>
</dbReference>
<evidence type="ECO:0000259" key="11">
    <source>
        <dbReference type="PROSITE" id="PS51755"/>
    </source>
</evidence>
<feature type="DNA-binding region" description="OmpR/PhoB-type" evidence="9">
    <location>
        <begin position="135"/>
        <end position="234"/>
    </location>
</feature>
<evidence type="ECO:0000313" key="13">
    <source>
        <dbReference type="Proteomes" id="UP000289166"/>
    </source>
</evidence>
<dbReference type="EMBL" id="RLII01000001">
    <property type="protein sequence ID" value="RXE60789.1"/>
    <property type="molecule type" value="Genomic_DNA"/>
</dbReference>
<reference evidence="13" key="1">
    <citation type="submission" date="2018-11" db="EMBL/GenBank/DDBJ databases">
        <title>Genome sequencing of a novel mesophilic and cellulolytic organism within the genus Hungateiclostridium.</title>
        <authorList>
            <person name="Rettenmaier R."/>
            <person name="Liebl W."/>
            <person name="Zverlov V."/>
        </authorList>
    </citation>
    <scope>NUCLEOTIDE SEQUENCE [LARGE SCALE GENOMIC DNA]</scope>
    <source>
        <strain evidence="13">N2K1</strain>
    </source>
</reference>
<dbReference type="SUPFAM" id="SSF52172">
    <property type="entry name" value="CheY-like"/>
    <property type="match status" value="1"/>
</dbReference>
<accession>A0A4V1K2M3</accession>
<dbReference type="InterPro" id="IPR036388">
    <property type="entry name" value="WH-like_DNA-bd_sf"/>
</dbReference>
<protein>
    <recommendedName>
        <fullName evidence="1">Stage 0 sporulation protein A homolog</fullName>
    </recommendedName>
</protein>
<dbReference type="AlphaFoldDB" id="A0A4V1K2M3"/>
<evidence type="ECO:0000313" key="12">
    <source>
        <dbReference type="EMBL" id="RXE60789.1"/>
    </source>
</evidence>
<dbReference type="PANTHER" id="PTHR48111:SF73">
    <property type="entry name" value="ALKALINE PHOSPHATASE SYNTHESIS TRANSCRIPTIONAL REGULATORY PROTEIN PHOP"/>
    <property type="match status" value="1"/>
</dbReference>
<dbReference type="PROSITE" id="PS50110">
    <property type="entry name" value="RESPONSE_REGULATORY"/>
    <property type="match status" value="1"/>
</dbReference>
<evidence type="ECO:0000256" key="8">
    <source>
        <dbReference type="PROSITE-ProRule" id="PRU00169"/>
    </source>
</evidence>
<dbReference type="SUPFAM" id="SSF46894">
    <property type="entry name" value="C-terminal effector domain of the bipartite response regulators"/>
    <property type="match status" value="1"/>
</dbReference>
<evidence type="ECO:0000256" key="7">
    <source>
        <dbReference type="ARBA" id="ARBA00024867"/>
    </source>
</evidence>
<comment type="caution">
    <text evidence="12">The sequence shown here is derived from an EMBL/GenBank/DDBJ whole genome shotgun (WGS) entry which is preliminary data.</text>
</comment>
<dbReference type="InterPro" id="IPR011006">
    <property type="entry name" value="CheY-like_superfamily"/>
</dbReference>
<dbReference type="Gene3D" id="6.10.250.690">
    <property type="match status" value="1"/>
</dbReference>
<dbReference type="PANTHER" id="PTHR48111">
    <property type="entry name" value="REGULATOR OF RPOS"/>
    <property type="match status" value="1"/>
</dbReference>
<gene>
    <name evidence="12" type="ORF">EFD62_02295</name>
</gene>
<evidence type="ECO:0000256" key="9">
    <source>
        <dbReference type="PROSITE-ProRule" id="PRU01091"/>
    </source>
</evidence>
<evidence type="ECO:0000259" key="10">
    <source>
        <dbReference type="PROSITE" id="PS50110"/>
    </source>
</evidence>
<dbReference type="Pfam" id="PF00072">
    <property type="entry name" value="Response_reg"/>
    <property type="match status" value="1"/>
</dbReference>
<dbReference type="GO" id="GO:0005829">
    <property type="term" value="C:cytosol"/>
    <property type="evidence" value="ECO:0007669"/>
    <property type="project" value="TreeGrafter"/>
</dbReference>